<comment type="caution">
    <text evidence="3">The sequence shown here is derived from an EMBL/GenBank/DDBJ whole genome shotgun (WGS) entry which is preliminary data.</text>
</comment>
<dbReference type="AlphaFoldDB" id="A0AA36NK52"/>
<organism evidence="3 4">
    <name type="scientific">Effrenium voratum</name>
    <dbReference type="NCBI Taxonomy" id="2562239"/>
    <lineage>
        <taxon>Eukaryota</taxon>
        <taxon>Sar</taxon>
        <taxon>Alveolata</taxon>
        <taxon>Dinophyceae</taxon>
        <taxon>Suessiales</taxon>
        <taxon>Symbiodiniaceae</taxon>
        <taxon>Effrenium</taxon>
    </lineage>
</organism>
<accession>A0AA36NK52</accession>
<dbReference type="Gene3D" id="1.25.40.10">
    <property type="entry name" value="Tetratricopeptide repeat domain"/>
    <property type="match status" value="1"/>
</dbReference>
<protein>
    <recommendedName>
        <fullName evidence="5">Pentatricopeptide repeat-containing protein, chloroplastic</fullName>
    </recommendedName>
</protein>
<dbReference type="NCBIfam" id="TIGR00756">
    <property type="entry name" value="PPR"/>
    <property type="match status" value="1"/>
</dbReference>
<evidence type="ECO:0008006" key="5">
    <source>
        <dbReference type="Google" id="ProtNLM"/>
    </source>
</evidence>
<dbReference type="PROSITE" id="PS51375">
    <property type="entry name" value="PPR"/>
    <property type="match status" value="1"/>
</dbReference>
<dbReference type="InterPro" id="IPR002885">
    <property type="entry name" value="PPR_rpt"/>
</dbReference>
<name>A0AA36NK52_9DINO</name>
<evidence type="ECO:0000256" key="2">
    <source>
        <dbReference type="PROSITE-ProRule" id="PRU00708"/>
    </source>
</evidence>
<evidence type="ECO:0000313" key="4">
    <source>
        <dbReference type="Proteomes" id="UP001178507"/>
    </source>
</evidence>
<dbReference type="PANTHER" id="PTHR47447:SF17">
    <property type="entry name" value="OS12G0638900 PROTEIN"/>
    <property type="match status" value="1"/>
</dbReference>
<dbReference type="PANTHER" id="PTHR47447">
    <property type="entry name" value="OS03G0856100 PROTEIN"/>
    <property type="match status" value="1"/>
</dbReference>
<dbReference type="Proteomes" id="UP001178507">
    <property type="component" value="Unassembled WGS sequence"/>
</dbReference>
<proteinExistence type="predicted"/>
<evidence type="ECO:0000313" key="3">
    <source>
        <dbReference type="EMBL" id="CAJ1410389.1"/>
    </source>
</evidence>
<keyword evidence="4" id="KW-1185">Reference proteome</keyword>
<sequence>MFQRRRLGQAALKQIWQQGRCPTPRSYERLLNSALQSGRWQLSAALIQETRSLGLAVSSRRFCLQLARLSLWQRALLEPGSRCDDAASAVLGACLLENGAAEKLELKKLQYNHLFAAAQGDWERMLALLVHLGRLPQFLARSDACIAYNMVLKASASARHWESALALLNNMHQNQVVPSVLTLGTSLAVCERLSKWSWALQMLADACKSASPWQHTPPNEICFNTAIASCQHAGHWQWSLHLVWDMHRRTLQPDSVGIASAVRSASHPQSPWAGRIEELLLDMKKTRLWIASDGQPRELGGSLLSRFGVGAWHRALGLSLTSDAETLNSALALLRRGKRGWALGLRLMQHPSADAISTATVVPLQEECQQLRALHSVLPQLVRHAHRLLADDCPSVHCSNGKTVAINNYDILAALGEAPFSLQLALARSLQPLLYDLRSLRADRTRFTPKVAATAGMFFTREA</sequence>
<dbReference type="EMBL" id="CAUJNA010003815">
    <property type="protein sequence ID" value="CAJ1410389.1"/>
    <property type="molecule type" value="Genomic_DNA"/>
</dbReference>
<evidence type="ECO:0000256" key="1">
    <source>
        <dbReference type="ARBA" id="ARBA00022737"/>
    </source>
</evidence>
<feature type="repeat" description="PPR" evidence="2">
    <location>
        <begin position="144"/>
        <end position="178"/>
    </location>
</feature>
<dbReference type="InterPro" id="IPR011990">
    <property type="entry name" value="TPR-like_helical_dom_sf"/>
</dbReference>
<reference evidence="3" key="1">
    <citation type="submission" date="2023-08" db="EMBL/GenBank/DDBJ databases">
        <authorList>
            <person name="Chen Y."/>
            <person name="Shah S."/>
            <person name="Dougan E. K."/>
            <person name="Thang M."/>
            <person name="Chan C."/>
        </authorList>
    </citation>
    <scope>NUCLEOTIDE SEQUENCE</scope>
</reference>
<gene>
    <name evidence="3" type="ORF">EVOR1521_LOCUS31221</name>
</gene>
<keyword evidence="1" id="KW-0677">Repeat</keyword>